<evidence type="ECO:0008006" key="3">
    <source>
        <dbReference type="Google" id="ProtNLM"/>
    </source>
</evidence>
<dbReference type="RefSeq" id="WP_209738054.1">
    <property type="nucleotide sequence ID" value="NZ_CP072611.1"/>
</dbReference>
<protein>
    <recommendedName>
        <fullName evidence="3">Transposase</fullName>
    </recommendedName>
</protein>
<gene>
    <name evidence="1" type="ORF">ACFSKQ_09275</name>
</gene>
<dbReference type="EMBL" id="JBHUIJ010000011">
    <property type="protein sequence ID" value="MFD2237657.1"/>
    <property type="molecule type" value="Genomic_DNA"/>
</dbReference>
<accession>A0ABW5CLT4</accession>
<sequence>MICASGFEGDAAGAPTYLVVEQFRISIATAVRWRSQDRAGLGNPLPMGADRRSGRIKAEAAFLGGLIDGKDDISAYKMQRPSG</sequence>
<name>A0ABW5CLT4_9HYPH</name>
<reference evidence="2" key="1">
    <citation type="journal article" date="2019" name="Int. J. Syst. Evol. Microbiol.">
        <title>The Global Catalogue of Microorganisms (GCM) 10K type strain sequencing project: providing services to taxonomists for standard genome sequencing and annotation.</title>
        <authorList>
            <consortium name="The Broad Institute Genomics Platform"/>
            <consortium name="The Broad Institute Genome Sequencing Center for Infectious Disease"/>
            <person name="Wu L."/>
            <person name="Ma J."/>
        </authorList>
    </citation>
    <scope>NUCLEOTIDE SEQUENCE [LARGE SCALE GENOMIC DNA]</scope>
    <source>
        <strain evidence="2">ZS-35-S2</strain>
    </source>
</reference>
<proteinExistence type="predicted"/>
<evidence type="ECO:0000313" key="2">
    <source>
        <dbReference type="Proteomes" id="UP001597371"/>
    </source>
</evidence>
<evidence type="ECO:0000313" key="1">
    <source>
        <dbReference type="EMBL" id="MFD2237657.1"/>
    </source>
</evidence>
<dbReference type="Proteomes" id="UP001597371">
    <property type="component" value="Unassembled WGS sequence"/>
</dbReference>
<organism evidence="1 2">
    <name type="scientific">Aureimonas populi</name>
    <dbReference type="NCBI Taxonomy" id="1701758"/>
    <lineage>
        <taxon>Bacteria</taxon>
        <taxon>Pseudomonadati</taxon>
        <taxon>Pseudomonadota</taxon>
        <taxon>Alphaproteobacteria</taxon>
        <taxon>Hyphomicrobiales</taxon>
        <taxon>Aurantimonadaceae</taxon>
        <taxon>Aureimonas</taxon>
    </lineage>
</organism>
<keyword evidence="2" id="KW-1185">Reference proteome</keyword>
<comment type="caution">
    <text evidence="1">The sequence shown here is derived from an EMBL/GenBank/DDBJ whole genome shotgun (WGS) entry which is preliminary data.</text>
</comment>